<keyword evidence="5" id="KW-1185">Reference proteome</keyword>
<dbReference type="GO" id="GO:0000149">
    <property type="term" value="F:SNARE binding"/>
    <property type="evidence" value="ECO:0007669"/>
    <property type="project" value="TreeGrafter"/>
</dbReference>
<dbReference type="GO" id="GO:0051601">
    <property type="term" value="P:exocyst localization"/>
    <property type="evidence" value="ECO:0007669"/>
    <property type="project" value="TreeGrafter"/>
</dbReference>
<reference evidence="4 5" key="2">
    <citation type="submission" date="2017-02" db="EMBL/GenBank/DDBJ databases">
        <title>A genome survey and senescence transcriptome analysis in Lentinula edodes.</title>
        <authorList>
            <person name="Sakamoto Y."/>
            <person name="Nakade K."/>
            <person name="Sato S."/>
            <person name="Yoshida Y."/>
            <person name="Miyazaki K."/>
            <person name="Natsume S."/>
            <person name="Konno N."/>
        </authorList>
    </citation>
    <scope>NUCLEOTIDE SEQUENCE [LARGE SCALE GENOMIC DNA]</scope>
    <source>
        <strain evidence="4 5">NBRC 111202</strain>
    </source>
</reference>
<dbReference type="GO" id="GO:0000145">
    <property type="term" value="C:exocyst"/>
    <property type="evidence" value="ECO:0007669"/>
    <property type="project" value="InterPro"/>
</dbReference>
<dbReference type="PANTHER" id="PTHR21292:SF1">
    <property type="entry name" value="EXOCYST COMPLEX COMPONENT 3"/>
    <property type="match status" value="1"/>
</dbReference>
<dbReference type="STRING" id="5353.A0A1Q3DXT4"/>
<gene>
    <name evidence="4" type="ORF">LENED_001228</name>
</gene>
<dbReference type="Gene3D" id="1.10.357.70">
    <property type="entry name" value="Exocyst complex component Sec6, C-terminal domain"/>
    <property type="match status" value="1"/>
</dbReference>
<reference evidence="4 5" key="1">
    <citation type="submission" date="2016-08" db="EMBL/GenBank/DDBJ databases">
        <authorList>
            <consortium name="Lentinula edodes genome sequencing consortium"/>
            <person name="Sakamoto Y."/>
            <person name="Nakade K."/>
            <person name="Sato S."/>
            <person name="Yoshida Y."/>
            <person name="Miyazaki K."/>
            <person name="Natsume S."/>
            <person name="Konno N."/>
        </authorList>
    </citation>
    <scope>NUCLEOTIDE SEQUENCE [LARGE SCALE GENOMIC DNA]</scope>
    <source>
        <strain evidence="4 5">NBRC 111202</strain>
    </source>
</reference>
<comment type="similarity">
    <text evidence="1">Belongs to the SEC6 family.</text>
</comment>
<evidence type="ECO:0000256" key="3">
    <source>
        <dbReference type="ARBA" id="ARBA00022483"/>
    </source>
</evidence>
<evidence type="ECO:0000313" key="4">
    <source>
        <dbReference type="EMBL" id="GAV99749.1"/>
    </source>
</evidence>
<proteinExistence type="inferred from homology"/>
<keyword evidence="3" id="KW-0268">Exocytosis</keyword>
<dbReference type="Proteomes" id="UP000188533">
    <property type="component" value="Unassembled WGS sequence"/>
</dbReference>
<dbReference type="FunFam" id="1.10.357.50:FF:000006">
    <property type="entry name" value="Exocyst complex component sec6"/>
    <property type="match status" value="1"/>
</dbReference>
<keyword evidence="2" id="KW-0813">Transport</keyword>
<dbReference type="Pfam" id="PF06046">
    <property type="entry name" value="Sec6"/>
    <property type="match status" value="1"/>
</dbReference>
<dbReference type="InterPro" id="IPR042532">
    <property type="entry name" value="EXOC3/Sec6_C"/>
</dbReference>
<evidence type="ECO:0000313" key="5">
    <source>
        <dbReference type="Proteomes" id="UP000188533"/>
    </source>
</evidence>
<dbReference type="PANTHER" id="PTHR21292">
    <property type="entry name" value="EXOCYST COMPLEX COMPONENT SEC6-RELATED"/>
    <property type="match status" value="1"/>
</dbReference>
<dbReference type="EMBL" id="BDGU01000018">
    <property type="protein sequence ID" value="GAV99749.1"/>
    <property type="molecule type" value="Genomic_DNA"/>
</dbReference>
<dbReference type="AlphaFoldDB" id="A0A1Q3DXT4"/>
<evidence type="ECO:0000256" key="1">
    <source>
        <dbReference type="ARBA" id="ARBA00009447"/>
    </source>
</evidence>
<dbReference type="InterPro" id="IPR010326">
    <property type="entry name" value="EXOC3/Sec6"/>
</dbReference>
<sequence>MAAAPVSAAQAIGEYLQSPDDLVKVSAYRKKLEKEKASIDARLKSGVKEQLQATREGLRKLLSTRANVQAIKDEMVIIDRECSDPQTQVATFDQISRVSMVHRNFVQTEEMVNNLLDMESKLSEIGYMLDDDSANITGPAPNLLVIHYYLKQLEAFRNQTMHQAKKASSDARIYLVRRFERLHTVIEQFDQYIIDLAGNVLDIVREGNGHVIVRLIKIAEMEGREDEKAIAIRLVKKAAKLDAASKFKSMLANARVIKHYRSKITKAIADSIKAKFERAYKQDENDPMAFLENIQWMYADIIRIQSDVVPCFPPEYDIYSLYIREYHKALNVQINKIVASEPGANVLLALFEWLKQYKKDMRELEVPPDLLEPPLLDGKEQSLIEDYLQVIIKKLDEWSSNMMKTELEEFVSRQDPLEVDADGQYATQGGAGILFQMVNQQIDLATESGQGAILARVVAESNRVMRGMQEQWVKTVEQEYKKQVEKPEEIAPGLVEYVIALANDMLKSADYAEALLARLEPLVSEKYRVQMNEKLNDAIDGYLDVAKKCTQTLIDMIFNDLKPVTKNLFQPPWYDGILAQIVETIRDYMDDYKEFLNPSLFELLVEDLIDAFLLVYLNALANSPKLKIPAATERIKDDVDDAFRLFLNYKSQKDMEEYFEVLDLILGILEASKEIVFLSYWSFAKKHGPNLAFVEGLIKARGDLDRSGVSEVMDTIKRKVKDENLADPPEPTIMKKVAIQNAFSRFLRTILFPTLAHSRQQKIICRFAS</sequence>
<comment type="caution">
    <text evidence="4">The sequence shown here is derived from an EMBL/GenBank/DDBJ whole genome shotgun (WGS) entry which is preliminary data.</text>
</comment>
<protein>
    <submittedName>
        <fullName evidence="4">Exocyst complex component sec6</fullName>
    </submittedName>
</protein>
<name>A0A1Q3DXT4_LENED</name>
<evidence type="ECO:0000256" key="2">
    <source>
        <dbReference type="ARBA" id="ARBA00022448"/>
    </source>
</evidence>
<dbReference type="Gene3D" id="1.10.357.50">
    <property type="match status" value="1"/>
</dbReference>
<dbReference type="GO" id="GO:0006887">
    <property type="term" value="P:exocytosis"/>
    <property type="evidence" value="ECO:0007669"/>
    <property type="project" value="UniProtKB-KW"/>
</dbReference>
<organism evidence="4 5">
    <name type="scientific">Lentinula edodes</name>
    <name type="common">Shiitake mushroom</name>
    <name type="synonym">Lentinus edodes</name>
    <dbReference type="NCBI Taxonomy" id="5353"/>
    <lineage>
        <taxon>Eukaryota</taxon>
        <taxon>Fungi</taxon>
        <taxon>Dikarya</taxon>
        <taxon>Basidiomycota</taxon>
        <taxon>Agaricomycotina</taxon>
        <taxon>Agaricomycetes</taxon>
        <taxon>Agaricomycetidae</taxon>
        <taxon>Agaricales</taxon>
        <taxon>Marasmiineae</taxon>
        <taxon>Omphalotaceae</taxon>
        <taxon>Lentinula</taxon>
    </lineage>
</organism>
<accession>A0A1Q3DXT4</accession>